<comment type="caution">
    <text evidence="8">The sequence shown here is derived from an EMBL/GenBank/DDBJ whole genome shotgun (WGS) entry which is preliminary data.</text>
</comment>
<evidence type="ECO:0000256" key="6">
    <source>
        <dbReference type="SAM" id="SignalP"/>
    </source>
</evidence>
<organism evidence="8 9">
    <name type="scientific">Pseudomonas neustonica</name>
    <dbReference type="NCBI Taxonomy" id="2487346"/>
    <lineage>
        <taxon>Bacteria</taxon>
        <taxon>Pseudomonadati</taxon>
        <taxon>Pseudomonadota</taxon>
        <taxon>Gammaproteobacteria</taxon>
        <taxon>Pseudomonadales</taxon>
        <taxon>Pseudomonadaceae</taxon>
        <taxon>Pseudomonas</taxon>
    </lineage>
</organism>
<keyword evidence="9" id="KW-1185">Reference proteome</keyword>
<feature type="domain" description="ABC transporter substrate-binding protein PnrA-like" evidence="7">
    <location>
        <begin position="38"/>
        <end position="292"/>
    </location>
</feature>
<dbReference type="CDD" id="cd06304">
    <property type="entry name" value="PBP1_BmpA_Med_PnrA-like"/>
    <property type="match status" value="1"/>
</dbReference>
<dbReference type="PANTHER" id="PTHR34296:SF2">
    <property type="entry name" value="ABC TRANSPORTER GUANOSINE-BINDING PROTEIN NUPN"/>
    <property type="match status" value="1"/>
</dbReference>
<evidence type="ECO:0000256" key="3">
    <source>
        <dbReference type="ARBA" id="ARBA00022729"/>
    </source>
</evidence>
<keyword evidence="4" id="KW-0472">Membrane</keyword>
<feature type="signal peptide" evidence="6">
    <location>
        <begin position="1"/>
        <end position="33"/>
    </location>
</feature>
<evidence type="ECO:0000256" key="1">
    <source>
        <dbReference type="ARBA" id="ARBA00004236"/>
    </source>
</evidence>
<keyword evidence="2" id="KW-1003">Cell membrane</keyword>
<dbReference type="EMBL" id="RKKU01000011">
    <property type="protein sequence ID" value="ROZ84380.1"/>
    <property type="molecule type" value="Genomic_DNA"/>
</dbReference>
<comment type="subcellular location">
    <subcellularLocation>
        <location evidence="1">Cell membrane</location>
    </subcellularLocation>
</comment>
<evidence type="ECO:0000313" key="8">
    <source>
        <dbReference type="EMBL" id="ROZ84380.1"/>
    </source>
</evidence>
<evidence type="ECO:0000256" key="4">
    <source>
        <dbReference type="ARBA" id="ARBA00023136"/>
    </source>
</evidence>
<keyword evidence="5" id="KW-0449">Lipoprotein</keyword>
<evidence type="ECO:0000256" key="2">
    <source>
        <dbReference type="ARBA" id="ARBA00022475"/>
    </source>
</evidence>
<reference evidence="8 9" key="1">
    <citation type="submission" date="2018-11" db="EMBL/GenBank/DDBJ databases">
        <authorList>
            <person name="Jang G.I."/>
            <person name="Hwang C.Y."/>
        </authorList>
    </citation>
    <scope>NUCLEOTIDE SEQUENCE [LARGE SCALE GENOMIC DNA]</scope>
    <source>
        <strain evidence="8 9">SSM26</strain>
    </source>
</reference>
<keyword evidence="3 6" id="KW-0732">Signal</keyword>
<dbReference type="RefSeq" id="WP_123889541.1">
    <property type="nucleotide sequence ID" value="NZ_RKKU01000011.1"/>
</dbReference>
<evidence type="ECO:0000259" key="7">
    <source>
        <dbReference type="Pfam" id="PF02608"/>
    </source>
</evidence>
<feature type="chain" id="PRO_5045620504" evidence="6">
    <location>
        <begin position="34"/>
        <end position="330"/>
    </location>
</feature>
<evidence type="ECO:0000313" key="9">
    <source>
        <dbReference type="Proteomes" id="UP000275199"/>
    </source>
</evidence>
<gene>
    <name evidence="8" type="ORF">EF096_10290</name>
</gene>
<dbReference type="Proteomes" id="UP000275199">
    <property type="component" value="Unassembled WGS sequence"/>
</dbReference>
<proteinExistence type="predicted"/>
<dbReference type="InterPro" id="IPR050957">
    <property type="entry name" value="BMP_lipoprotein"/>
</dbReference>
<evidence type="ECO:0000256" key="5">
    <source>
        <dbReference type="ARBA" id="ARBA00023288"/>
    </source>
</evidence>
<dbReference type="InterPro" id="IPR003760">
    <property type="entry name" value="PnrA-like"/>
</dbReference>
<sequence length="330" mass="34718">MSNLQSRSGVVLSFTAALFMGASAILLVPQVQAADQLTVGVLIPGSKSDKGWMESGYDGLMAAEQAHEGEIKVQMIENISYADMEQALTNLASRNELVIGIGGQTQAAVFKVAKRFPNTHFSIVGGNAGTEAPNVAGYDVKQAEIAYVAGAAAAMLSKTGGVSYVGGMELPSIVNAGTEFGNGARSINPDIKFIENYTGDFDNVAMAKEATLAAIAQGADVHYHILNLGLRGMEQAAKEQGTHIVGSYTNRCGSDPLYVGYSITGVGYQVQYAIDQAVAGTWVPGYKAFGLNMGPEAADMQVCNATPEMEDKLEQIMQDIKDGKISVLEG</sequence>
<protein>
    <submittedName>
        <fullName evidence="8">BMP family ABC transporter substrate-binding protein</fullName>
    </submittedName>
</protein>
<dbReference type="PANTHER" id="PTHR34296">
    <property type="entry name" value="TRANSCRIPTIONAL ACTIVATOR PROTEIN MED"/>
    <property type="match status" value="1"/>
</dbReference>
<accession>A0ABX9XHH1</accession>
<name>A0ABX9XHH1_9PSED</name>
<dbReference type="Gene3D" id="3.40.50.2300">
    <property type="match status" value="2"/>
</dbReference>
<dbReference type="Pfam" id="PF02608">
    <property type="entry name" value="Bmp"/>
    <property type="match status" value="1"/>
</dbReference>